<dbReference type="Proteomes" id="UP001163046">
    <property type="component" value="Unassembled WGS sequence"/>
</dbReference>
<feature type="region of interest" description="Disordered" evidence="1">
    <location>
        <begin position="85"/>
        <end position="106"/>
    </location>
</feature>
<keyword evidence="3" id="KW-1185">Reference proteome</keyword>
<evidence type="ECO:0000256" key="1">
    <source>
        <dbReference type="SAM" id="MobiDB-lite"/>
    </source>
</evidence>
<organism evidence="2 3">
    <name type="scientific">Desmophyllum pertusum</name>
    <dbReference type="NCBI Taxonomy" id="174260"/>
    <lineage>
        <taxon>Eukaryota</taxon>
        <taxon>Metazoa</taxon>
        <taxon>Cnidaria</taxon>
        <taxon>Anthozoa</taxon>
        <taxon>Hexacorallia</taxon>
        <taxon>Scleractinia</taxon>
        <taxon>Caryophylliina</taxon>
        <taxon>Caryophylliidae</taxon>
        <taxon>Desmophyllum</taxon>
    </lineage>
</organism>
<accession>A0A9X0D1F9</accession>
<dbReference type="AlphaFoldDB" id="A0A9X0D1F9"/>
<comment type="caution">
    <text evidence="2">The sequence shown here is derived from an EMBL/GenBank/DDBJ whole genome shotgun (WGS) entry which is preliminary data.</text>
</comment>
<evidence type="ECO:0000313" key="2">
    <source>
        <dbReference type="EMBL" id="KAJ7381374.1"/>
    </source>
</evidence>
<dbReference type="EMBL" id="MU826350">
    <property type="protein sequence ID" value="KAJ7381374.1"/>
    <property type="molecule type" value="Genomic_DNA"/>
</dbReference>
<reference evidence="2" key="1">
    <citation type="submission" date="2023-01" db="EMBL/GenBank/DDBJ databases">
        <title>Genome assembly of the deep-sea coral Lophelia pertusa.</title>
        <authorList>
            <person name="Herrera S."/>
            <person name="Cordes E."/>
        </authorList>
    </citation>
    <scope>NUCLEOTIDE SEQUENCE</scope>
    <source>
        <strain evidence="2">USNM1676648</strain>
        <tissue evidence="2">Polyp</tissue>
    </source>
</reference>
<sequence>MAAMELSDVEGELNDIGGDDSEEGEEEGHVNAYGSFVRTRRREGELVAARTTSDGARMVCGYMYPQPKENLDVALMLKRRHLDEHDLEEHPGNLDAGANLPRTRCS</sequence>
<protein>
    <submittedName>
        <fullName evidence="2">Uncharacterized protein</fullName>
    </submittedName>
</protein>
<name>A0A9X0D1F9_9CNID</name>
<feature type="region of interest" description="Disordered" evidence="1">
    <location>
        <begin position="1"/>
        <end position="35"/>
    </location>
</feature>
<gene>
    <name evidence="2" type="ORF">OS493_001507</name>
</gene>
<feature type="compositionally biased region" description="Acidic residues" evidence="1">
    <location>
        <begin position="7"/>
        <end position="26"/>
    </location>
</feature>
<proteinExistence type="predicted"/>
<evidence type="ECO:0000313" key="3">
    <source>
        <dbReference type="Proteomes" id="UP001163046"/>
    </source>
</evidence>